<dbReference type="EMBL" id="JASSZA010000019">
    <property type="protein sequence ID" value="KAK2088512.1"/>
    <property type="molecule type" value="Genomic_DNA"/>
</dbReference>
<evidence type="ECO:0000313" key="11">
    <source>
        <dbReference type="EMBL" id="KAK2088512.1"/>
    </source>
</evidence>
<evidence type="ECO:0000256" key="8">
    <source>
        <dbReference type="ARBA" id="ARBA00049134"/>
    </source>
</evidence>
<keyword evidence="3" id="KW-0847">Vitamin C</keyword>
<protein>
    <recommendedName>
        <fullName evidence="7">hypoxia-inducible factor-proline dioxygenase</fullName>
        <ecNumber evidence="7">1.14.11.29</ecNumber>
    </recommendedName>
</protein>
<sequence>MVACYPGNGLGYVRHVDNPHGDGRCITCIYYLNQNWDVKVHGGLLQIFPEGRPVVANIEPLFDRLLIFWSDRRNPHEVKPAYATRYAITVWYFDAKERAAAKDKYQLGICFPSSSPSYSVGPVGPHATPSPSSASH</sequence>
<dbReference type="Pfam" id="PF13640">
    <property type="entry name" value="2OG-FeII_Oxy_3"/>
    <property type="match status" value="1"/>
</dbReference>
<dbReference type="EC" id="1.14.11.29" evidence="7"/>
<feature type="domain" description="Fe2OG dioxygenase" evidence="10">
    <location>
        <begin position="1"/>
        <end position="94"/>
    </location>
</feature>
<proteinExistence type="predicted"/>
<comment type="catalytic activity">
    <reaction evidence="8">
        <text>L-prolyl-[hypoxia-inducible factor alpha subunit] + 2-oxoglutarate + O2 = trans-4-hydroxy-L-prolyl-[hypoxia-inducible factor alpha subunit] + succinate + CO2</text>
        <dbReference type="Rhea" id="RHEA:48400"/>
        <dbReference type="Rhea" id="RHEA-COMP:12093"/>
        <dbReference type="Rhea" id="RHEA-COMP:12094"/>
        <dbReference type="ChEBI" id="CHEBI:15379"/>
        <dbReference type="ChEBI" id="CHEBI:16526"/>
        <dbReference type="ChEBI" id="CHEBI:16810"/>
        <dbReference type="ChEBI" id="CHEBI:30031"/>
        <dbReference type="ChEBI" id="CHEBI:50342"/>
        <dbReference type="ChEBI" id="CHEBI:61965"/>
        <dbReference type="EC" id="1.14.11.29"/>
    </reaction>
</comment>
<evidence type="ECO:0000256" key="9">
    <source>
        <dbReference type="SAM" id="MobiDB-lite"/>
    </source>
</evidence>
<comment type="caution">
    <text evidence="11">The sequence shown here is derived from an EMBL/GenBank/DDBJ whole genome shotgun (WGS) entry which is preliminary data.</text>
</comment>
<gene>
    <name evidence="11" type="primary">EGLN2_3</name>
    <name evidence="11" type="ORF">P7K49_034419</name>
</gene>
<evidence type="ECO:0000256" key="2">
    <source>
        <dbReference type="ARBA" id="ARBA00022723"/>
    </source>
</evidence>
<dbReference type="SMART" id="SM00702">
    <property type="entry name" value="P4Hc"/>
    <property type="match status" value="1"/>
</dbReference>
<accession>A0ABQ9TUQ0</accession>
<evidence type="ECO:0000256" key="4">
    <source>
        <dbReference type="ARBA" id="ARBA00022964"/>
    </source>
</evidence>
<reference evidence="11 12" key="1">
    <citation type="submission" date="2023-05" db="EMBL/GenBank/DDBJ databases">
        <title>B98-5 Cell Line De Novo Hybrid Assembly: An Optical Mapping Approach.</title>
        <authorList>
            <person name="Kananen K."/>
            <person name="Auerbach J.A."/>
            <person name="Kautto E."/>
            <person name="Blachly J.S."/>
        </authorList>
    </citation>
    <scope>NUCLEOTIDE SEQUENCE [LARGE SCALE GENOMIC DNA]</scope>
    <source>
        <strain evidence="11">B95-8</strain>
        <tissue evidence="11">Cell line</tissue>
    </source>
</reference>
<dbReference type="Proteomes" id="UP001266305">
    <property type="component" value="Unassembled WGS sequence"/>
</dbReference>
<keyword evidence="2" id="KW-0479">Metal-binding</keyword>
<evidence type="ECO:0000313" key="12">
    <source>
        <dbReference type="Proteomes" id="UP001266305"/>
    </source>
</evidence>
<keyword evidence="5" id="KW-0560">Oxidoreductase</keyword>
<dbReference type="InterPro" id="IPR005123">
    <property type="entry name" value="Oxoglu/Fe-dep_dioxygenase_dom"/>
</dbReference>
<evidence type="ECO:0000256" key="5">
    <source>
        <dbReference type="ARBA" id="ARBA00023002"/>
    </source>
</evidence>
<dbReference type="InterPro" id="IPR006620">
    <property type="entry name" value="Pro_4_hyd_alph"/>
</dbReference>
<feature type="region of interest" description="Disordered" evidence="9">
    <location>
        <begin position="117"/>
        <end position="136"/>
    </location>
</feature>
<dbReference type="PANTHER" id="PTHR12907">
    <property type="entry name" value="EGL NINE HOMOLOG-RELATED"/>
    <property type="match status" value="1"/>
</dbReference>
<name>A0ABQ9TUQ0_SAGOE</name>
<keyword evidence="6" id="KW-0408">Iron</keyword>
<dbReference type="InterPro" id="IPR051559">
    <property type="entry name" value="HIF_prolyl_hydroxylases"/>
</dbReference>
<dbReference type="InterPro" id="IPR044862">
    <property type="entry name" value="Pro_4_hyd_alph_FE2OG_OXY"/>
</dbReference>
<dbReference type="PROSITE" id="PS51471">
    <property type="entry name" value="FE2OG_OXY"/>
    <property type="match status" value="1"/>
</dbReference>
<evidence type="ECO:0000256" key="7">
    <source>
        <dbReference type="ARBA" id="ARBA00039004"/>
    </source>
</evidence>
<evidence type="ECO:0000256" key="3">
    <source>
        <dbReference type="ARBA" id="ARBA00022896"/>
    </source>
</evidence>
<dbReference type="Gene3D" id="2.60.120.620">
    <property type="entry name" value="q2cbj1_9rhob like domain"/>
    <property type="match status" value="1"/>
</dbReference>
<evidence type="ECO:0000256" key="1">
    <source>
        <dbReference type="ARBA" id="ARBA00001961"/>
    </source>
</evidence>
<keyword evidence="4" id="KW-0223">Dioxygenase</keyword>
<comment type="cofactor">
    <cofactor evidence="1">
        <name>L-ascorbate</name>
        <dbReference type="ChEBI" id="CHEBI:38290"/>
    </cofactor>
</comment>
<dbReference type="PANTHER" id="PTHR12907:SF6">
    <property type="entry name" value="PROLYL HYDROXYLASE EGLN2"/>
    <property type="match status" value="1"/>
</dbReference>
<organism evidence="11 12">
    <name type="scientific">Saguinus oedipus</name>
    <name type="common">Cotton-top tamarin</name>
    <name type="synonym">Oedipomidas oedipus</name>
    <dbReference type="NCBI Taxonomy" id="9490"/>
    <lineage>
        <taxon>Eukaryota</taxon>
        <taxon>Metazoa</taxon>
        <taxon>Chordata</taxon>
        <taxon>Craniata</taxon>
        <taxon>Vertebrata</taxon>
        <taxon>Euteleostomi</taxon>
        <taxon>Mammalia</taxon>
        <taxon>Eutheria</taxon>
        <taxon>Euarchontoglires</taxon>
        <taxon>Primates</taxon>
        <taxon>Haplorrhini</taxon>
        <taxon>Platyrrhini</taxon>
        <taxon>Cebidae</taxon>
        <taxon>Callitrichinae</taxon>
        <taxon>Saguinus</taxon>
    </lineage>
</organism>
<keyword evidence="12" id="KW-1185">Reference proteome</keyword>
<evidence type="ECO:0000259" key="10">
    <source>
        <dbReference type="PROSITE" id="PS51471"/>
    </source>
</evidence>
<evidence type="ECO:0000256" key="6">
    <source>
        <dbReference type="ARBA" id="ARBA00023004"/>
    </source>
</evidence>